<evidence type="ECO:0000313" key="1">
    <source>
        <dbReference type="EMBL" id="GGW27234.1"/>
    </source>
</evidence>
<gene>
    <name evidence="1" type="ORF">GCM10007383_10730</name>
</gene>
<name>A0A918ITF4_9FLAO</name>
<reference evidence="1" key="2">
    <citation type="submission" date="2020-09" db="EMBL/GenBank/DDBJ databases">
        <authorList>
            <person name="Sun Q."/>
            <person name="Kim S."/>
        </authorList>
    </citation>
    <scope>NUCLEOTIDE SEQUENCE</scope>
    <source>
        <strain evidence="1">KCTC 12113</strain>
    </source>
</reference>
<dbReference type="RefSeq" id="WP_026812070.1">
    <property type="nucleotide sequence ID" value="NZ_BMWP01000005.1"/>
</dbReference>
<dbReference type="Proteomes" id="UP000634668">
    <property type="component" value="Unassembled WGS sequence"/>
</dbReference>
<dbReference type="Pfam" id="PF16267">
    <property type="entry name" value="DUF4920"/>
    <property type="match status" value="1"/>
</dbReference>
<dbReference type="InterPro" id="IPR032577">
    <property type="entry name" value="DUF4920"/>
</dbReference>
<dbReference type="PROSITE" id="PS51257">
    <property type="entry name" value="PROKAR_LIPOPROTEIN"/>
    <property type="match status" value="1"/>
</dbReference>
<accession>A0A918ITF4</accession>
<dbReference type="EMBL" id="BMWP01000005">
    <property type="protein sequence ID" value="GGW27234.1"/>
    <property type="molecule type" value="Genomic_DNA"/>
</dbReference>
<dbReference type="AlphaFoldDB" id="A0A918ITF4"/>
<comment type="caution">
    <text evidence="1">The sequence shown here is derived from an EMBL/GenBank/DDBJ whole genome shotgun (WGS) entry which is preliminary data.</text>
</comment>
<sequence>MKYFNILIMVFVVFVGCKQGAKSLKPQPEPLTAVNVEVFGAQIGDKDASNHKIMFEEYQKMQLLDTLSTKFSAIVKEVCKSKGCWMKLQLGQDNEVMVKFKDYGFFMPKDIEGREVVVNGLAFVEEMSVEEQRHFAEDGGKTKEEIAQIIQPKKTYSFVADGVLLK</sequence>
<evidence type="ECO:0008006" key="3">
    <source>
        <dbReference type="Google" id="ProtNLM"/>
    </source>
</evidence>
<reference evidence="1" key="1">
    <citation type="journal article" date="2014" name="Int. J. Syst. Evol. Microbiol.">
        <title>Complete genome sequence of Corynebacterium casei LMG S-19264T (=DSM 44701T), isolated from a smear-ripened cheese.</title>
        <authorList>
            <consortium name="US DOE Joint Genome Institute (JGI-PGF)"/>
            <person name="Walter F."/>
            <person name="Albersmeier A."/>
            <person name="Kalinowski J."/>
            <person name="Ruckert C."/>
        </authorList>
    </citation>
    <scope>NUCLEOTIDE SEQUENCE</scope>
    <source>
        <strain evidence="1">KCTC 12113</strain>
    </source>
</reference>
<keyword evidence="2" id="KW-1185">Reference proteome</keyword>
<evidence type="ECO:0000313" key="2">
    <source>
        <dbReference type="Proteomes" id="UP000634668"/>
    </source>
</evidence>
<protein>
    <recommendedName>
        <fullName evidence="3">DUF4920 domain-containing protein</fullName>
    </recommendedName>
</protein>
<organism evidence="1 2">
    <name type="scientific">Arenibacter certesii</name>
    <dbReference type="NCBI Taxonomy" id="228955"/>
    <lineage>
        <taxon>Bacteria</taxon>
        <taxon>Pseudomonadati</taxon>
        <taxon>Bacteroidota</taxon>
        <taxon>Flavobacteriia</taxon>
        <taxon>Flavobacteriales</taxon>
        <taxon>Flavobacteriaceae</taxon>
        <taxon>Arenibacter</taxon>
    </lineage>
</organism>
<proteinExistence type="predicted"/>